<dbReference type="InParanoid" id="A0A0G4G8C0"/>
<reference evidence="3 4" key="1">
    <citation type="submission" date="2014-11" db="EMBL/GenBank/DDBJ databases">
        <authorList>
            <person name="Zhu J."/>
            <person name="Qi W."/>
            <person name="Song R."/>
        </authorList>
    </citation>
    <scope>NUCLEOTIDE SEQUENCE [LARGE SCALE GENOMIC DNA]</scope>
</reference>
<dbReference type="GO" id="GO:0004462">
    <property type="term" value="F:lactoylglutathione lyase activity"/>
    <property type="evidence" value="ECO:0007669"/>
    <property type="project" value="InterPro"/>
</dbReference>
<dbReference type="UniPathway" id="UPA00619">
    <property type="reaction ID" value="UER00675"/>
</dbReference>
<evidence type="ECO:0000313" key="4">
    <source>
        <dbReference type="Proteomes" id="UP000041254"/>
    </source>
</evidence>
<organism evidence="3 4">
    <name type="scientific">Vitrella brassicaformis (strain CCMP3155)</name>
    <dbReference type="NCBI Taxonomy" id="1169540"/>
    <lineage>
        <taxon>Eukaryota</taxon>
        <taxon>Sar</taxon>
        <taxon>Alveolata</taxon>
        <taxon>Colpodellida</taxon>
        <taxon>Vitrellaceae</taxon>
        <taxon>Vitrella</taxon>
    </lineage>
</organism>
<evidence type="ECO:0000259" key="2">
    <source>
        <dbReference type="PROSITE" id="PS51819"/>
    </source>
</evidence>
<dbReference type="AlphaFoldDB" id="A0A0G4G8C0"/>
<dbReference type="PROSITE" id="PS51819">
    <property type="entry name" value="VOC"/>
    <property type="match status" value="2"/>
</dbReference>
<dbReference type="FunCoup" id="A0A0G4G8C0">
    <property type="interactions" value="33"/>
</dbReference>
<proteinExistence type="predicted"/>
<dbReference type="InterPro" id="IPR004360">
    <property type="entry name" value="Glyas_Fos-R_dOase_dom"/>
</dbReference>
<dbReference type="STRING" id="1169540.A0A0G4G8C0"/>
<dbReference type="Gene3D" id="3.10.180.10">
    <property type="entry name" value="2,3-Dihydroxybiphenyl 1,2-Dioxygenase, domain 1"/>
    <property type="match status" value="2"/>
</dbReference>
<dbReference type="OrthoDB" id="16820at2759"/>
<dbReference type="OMA" id="DEDKLHM"/>
<dbReference type="SUPFAM" id="SSF54593">
    <property type="entry name" value="Glyoxalase/Bleomycin resistance protein/Dihydroxybiphenyl dioxygenase"/>
    <property type="match status" value="1"/>
</dbReference>
<dbReference type="Pfam" id="PF00903">
    <property type="entry name" value="Glyoxalase"/>
    <property type="match status" value="2"/>
</dbReference>
<sequence>MQRNKMLHVVYRVGDLDKSIDFYTNVLGMKVLRKRDVPEGKYTNVFLGYGPESKGEHFSVELTYNYGVDKYDIGKLGFLGLGVCLPELQAVESSVEGHHGRVIRNVEELEITPSMIPDEPAEQYRLWTMATAEDPDGYQIELLQKPQRDPMHRVRLHVTRLEPGIAFYTEVLGMKLLRKRSLLPEWPAISVWLGYGDDEFDQTLLELIYEFSTQELDVGDGYGQIAISTPDVYEAAKIIEAKGGEISRAPGPVPGIGTKIVAAKDPDGYKVVLVDEKDFEAEFNE</sequence>
<dbReference type="EMBL" id="CDMY01000592">
    <property type="protein sequence ID" value="CEM25132.1"/>
    <property type="molecule type" value="Genomic_DNA"/>
</dbReference>
<dbReference type="GO" id="GO:0046872">
    <property type="term" value="F:metal ion binding"/>
    <property type="evidence" value="ECO:0007669"/>
    <property type="project" value="UniProtKB-KW"/>
</dbReference>
<dbReference type="PROSITE" id="PS00934">
    <property type="entry name" value="GLYOXALASE_I_1"/>
    <property type="match status" value="1"/>
</dbReference>
<keyword evidence="4" id="KW-1185">Reference proteome</keyword>
<dbReference type="PhylomeDB" id="A0A0G4G8C0"/>
<dbReference type="InterPro" id="IPR037523">
    <property type="entry name" value="VOC_core"/>
</dbReference>
<dbReference type="InterPro" id="IPR029068">
    <property type="entry name" value="Glyas_Bleomycin-R_OHBP_Dase"/>
</dbReference>
<name>A0A0G4G8C0_VITBC</name>
<gene>
    <name evidence="3" type="ORF">Vbra_3301</name>
</gene>
<evidence type="ECO:0000313" key="3">
    <source>
        <dbReference type="EMBL" id="CEM25132.1"/>
    </source>
</evidence>
<keyword evidence="1" id="KW-0479">Metal-binding</keyword>
<dbReference type="GO" id="GO:0005737">
    <property type="term" value="C:cytoplasm"/>
    <property type="evidence" value="ECO:0007669"/>
    <property type="project" value="TreeGrafter"/>
</dbReference>
<dbReference type="VEuPathDB" id="CryptoDB:Vbra_3301"/>
<dbReference type="Proteomes" id="UP000041254">
    <property type="component" value="Unassembled WGS sequence"/>
</dbReference>
<feature type="domain" description="VOC" evidence="2">
    <location>
        <begin position="5"/>
        <end position="145"/>
    </location>
</feature>
<evidence type="ECO:0000256" key="1">
    <source>
        <dbReference type="ARBA" id="ARBA00022723"/>
    </source>
</evidence>
<dbReference type="PANTHER" id="PTHR46036">
    <property type="entry name" value="LACTOYLGLUTATHIONE LYASE"/>
    <property type="match status" value="1"/>
</dbReference>
<dbReference type="PANTHER" id="PTHR46036:SF5">
    <property type="entry name" value="LACTOYLGLUTATHIONE LYASE"/>
    <property type="match status" value="1"/>
</dbReference>
<dbReference type="InterPro" id="IPR018146">
    <property type="entry name" value="Glyoxalase_1_CS"/>
</dbReference>
<dbReference type="GO" id="GO:0019243">
    <property type="term" value="P:methylglyoxal catabolic process to D-lactate via S-lactoyl-glutathione"/>
    <property type="evidence" value="ECO:0007669"/>
    <property type="project" value="TreeGrafter"/>
</dbReference>
<accession>A0A0G4G8C0</accession>
<protein>
    <recommendedName>
        <fullName evidence="2">VOC domain-containing protein</fullName>
    </recommendedName>
</protein>
<feature type="domain" description="VOC" evidence="2">
    <location>
        <begin position="150"/>
        <end position="276"/>
    </location>
</feature>